<keyword evidence="2" id="KW-1185">Reference proteome</keyword>
<dbReference type="EMBL" id="CATKSH010000001">
    <property type="protein sequence ID" value="CAI9119391.1"/>
    <property type="molecule type" value="Genomic_DNA"/>
</dbReference>
<dbReference type="RefSeq" id="WP_289842296.1">
    <property type="nucleotide sequence ID" value="NZ_CATKSH010000001.1"/>
</dbReference>
<evidence type="ECO:0000313" key="1">
    <source>
        <dbReference type="EMBL" id="CAI9119391.1"/>
    </source>
</evidence>
<evidence type="ECO:0000313" key="2">
    <source>
        <dbReference type="Proteomes" id="UP001176960"/>
    </source>
</evidence>
<organism evidence="1 2">
    <name type="scientific">Brytella acorum</name>
    <dbReference type="NCBI Taxonomy" id="2959299"/>
    <lineage>
        <taxon>Bacteria</taxon>
        <taxon>Pseudomonadati</taxon>
        <taxon>Pseudomonadota</taxon>
        <taxon>Alphaproteobacteria</taxon>
        <taxon>Acetobacterales</taxon>
        <taxon>Acetobacteraceae</taxon>
        <taxon>Brytella</taxon>
    </lineage>
</organism>
<gene>
    <name evidence="1" type="ORF">LMG32879_000206</name>
</gene>
<proteinExistence type="predicted"/>
<name>A0AA35UNT5_9PROT</name>
<reference evidence="1" key="1">
    <citation type="submission" date="2023-03" db="EMBL/GenBank/DDBJ databases">
        <authorList>
            <person name="Cleenwerck I."/>
        </authorList>
    </citation>
    <scope>NUCLEOTIDE SEQUENCE</scope>
    <source>
        <strain evidence="1">LMG 32879</strain>
    </source>
</reference>
<accession>A0AA35UNT5</accession>
<protein>
    <submittedName>
        <fullName evidence="1">Uncharacterized protein</fullName>
    </submittedName>
</protein>
<dbReference type="AlphaFoldDB" id="A0AA35UNT5"/>
<comment type="caution">
    <text evidence="1">The sequence shown here is derived from an EMBL/GenBank/DDBJ whole genome shotgun (WGS) entry which is preliminary data.</text>
</comment>
<sequence length="317" mass="35750">MITGHEDTISWHLTHSRLDHQASYGNAHENWRARLDTLIERLRGVLALDAARTDCEDIIALRDELAFHLVKTAHWWGVDLFPQVLLGLSRETLTAYARHHAGRSDTDETFLDLLTEPGRTIAGITPSALVLTRDDTTRHPILIGLDERRSFRFGWIAPEGMPLWGSQPHADFLSAWIAARVVASHWDIAGKDRPEWRFAREEHNLATIWHRRHFASYGDAELVQAYSRAQTQRAACRSAIGMVEMERIADDLAFRIARRASESGTTIRTLLLTLGTLPCVGRLSASIATRAREHVLTGKDPARRPALEHMLDSLVTD</sequence>
<dbReference type="Proteomes" id="UP001176960">
    <property type="component" value="Unassembled WGS sequence"/>
</dbReference>